<reference evidence="1" key="1">
    <citation type="submission" date="2020-11" db="EMBL/GenBank/DDBJ databases">
        <authorList>
            <consortium name="DOE Joint Genome Institute"/>
            <person name="Ahrendt S."/>
            <person name="Riley R."/>
            <person name="Andreopoulos W."/>
            <person name="Labutti K."/>
            <person name="Pangilinan J."/>
            <person name="Ruiz-Duenas F.J."/>
            <person name="Barrasa J.M."/>
            <person name="Sanchez-Garcia M."/>
            <person name="Camarero S."/>
            <person name="Miyauchi S."/>
            <person name="Serrano A."/>
            <person name="Linde D."/>
            <person name="Babiker R."/>
            <person name="Drula E."/>
            <person name="Ayuso-Fernandez I."/>
            <person name="Pacheco R."/>
            <person name="Padilla G."/>
            <person name="Ferreira P."/>
            <person name="Barriuso J."/>
            <person name="Kellner H."/>
            <person name="Castanera R."/>
            <person name="Alfaro M."/>
            <person name="Ramirez L."/>
            <person name="Pisabarro A.G."/>
            <person name="Kuo A."/>
            <person name="Tritt A."/>
            <person name="Lipzen A."/>
            <person name="He G."/>
            <person name="Yan M."/>
            <person name="Ng V."/>
            <person name="Cullen D."/>
            <person name="Martin F."/>
            <person name="Rosso M.-N."/>
            <person name="Henrissat B."/>
            <person name="Hibbett D."/>
            <person name="Martinez A.T."/>
            <person name="Grigoriev I.V."/>
        </authorList>
    </citation>
    <scope>NUCLEOTIDE SEQUENCE</scope>
    <source>
        <strain evidence="1">CBS 506.95</strain>
    </source>
</reference>
<evidence type="ECO:0000313" key="2">
    <source>
        <dbReference type="Proteomes" id="UP000807306"/>
    </source>
</evidence>
<accession>A0A9P6JQP9</accession>
<gene>
    <name evidence="1" type="ORF">CPB83DRAFT_853134</name>
</gene>
<comment type="caution">
    <text evidence="1">The sequence shown here is derived from an EMBL/GenBank/DDBJ whole genome shotgun (WGS) entry which is preliminary data.</text>
</comment>
<dbReference type="Proteomes" id="UP000807306">
    <property type="component" value="Unassembled WGS sequence"/>
</dbReference>
<dbReference type="AlphaFoldDB" id="A0A9P6JQP9"/>
<protein>
    <submittedName>
        <fullName evidence="1">Uncharacterized protein</fullName>
    </submittedName>
</protein>
<organism evidence="1 2">
    <name type="scientific">Crepidotus variabilis</name>
    <dbReference type="NCBI Taxonomy" id="179855"/>
    <lineage>
        <taxon>Eukaryota</taxon>
        <taxon>Fungi</taxon>
        <taxon>Dikarya</taxon>
        <taxon>Basidiomycota</taxon>
        <taxon>Agaricomycotina</taxon>
        <taxon>Agaricomycetes</taxon>
        <taxon>Agaricomycetidae</taxon>
        <taxon>Agaricales</taxon>
        <taxon>Agaricineae</taxon>
        <taxon>Crepidotaceae</taxon>
        <taxon>Crepidotus</taxon>
    </lineage>
</organism>
<proteinExistence type="predicted"/>
<keyword evidence="2" id="KW-1185">Reference proteome</keyword>
<name>A0A9P6JQP9_9AGAR</name>
<sequence>MKNLCGLLFAVQSLLHSTVIKTVKVRGVCVSVHFIARIIYVSFQVGFLLWCCSASFSACVCKYGCIIIYFIAS</sequence>
<evidence type="ECO:0000313" key="1">
    <source>
        <dbReference type="EMBL" id="KAF9529053.1"/>
    </source>
</evidence>
<dbReference type="EMBL" id="MU157848">
    <property type="protein sequence ID" value="KAF9529053.1"/>
    <property type="molecule type" value="Genomic_DNA"/>
</dbReference>